<dbReference type="EMBL" id="BK015910">
    <property type="protein sequence ID" value="DAF84823.1"/>
    <property type="molecule type" value="Genomic_DNA"/>
</dbReference>
<proteinExistence type="predicted"/>
<reference evidence="1" key="1">
    <citation type="journal article" date="2021" name="Proc. Natl. Acad. Sci. U.S.A.">
        <title>A Catalog of Tens of Thousands of Viruses from Human Metagenomes Reveals Hidden Associations with Chronic Diseases.</title>
        <authorList>
            <person name="Tisza M.J."/>
            <person name="Buck C.B."/>
        </authorList>
    </citation>
    <scope>NUCLEOTIDE SEQUENCE</scope>
    <source>
        <strain evidence="1">Ct1SN28</strain>
    </source>
</reference>
<sequence>MHLATLCGVNRLACFFAFNYFPTIGTFRFFDCLPVYFRFVIIAVYQP</sequence>
<name>A0A8S5TRM3_9CAUD</name>
<protein>
    <submittedName>
        <fullName evidence="1">Uncharacterized protein</fullName>
    </submittedName>
</protein>
<evidence type="ECO:0000313" key="1">
    <source>
        <dbReference type="EMBL" id="DAF84823.1"/>
    </source>
</evidence>
<organism evidence="1">
    <name type="scientific">Siphoviridae sp. ct1SN28</name>
    <dbReference type="NCBI Taxonomy" id="2825308"/>
    <lineage>
        <taxon>Viruses</taxon>
        <taxon>Duplodnaviria</taxon>
        <taxon>Heunggongvirae</taxon>
        <taxon>Uroviricota</taxon>
        <taxon>Caudoviricetes</taxon>
    </lineage>
</organism>
<accession>A0A8S5TRM3</accession>